<proteinExistence type="predicted"/>
<dbReference type="GO" id="GO:0016787">
    <property type="term" value="F:hydrolase activity"/>
    <property type="evidence" value="ECO:0007669"/>
    <property type="project" value="InterPro"/>
</dbReference>
<dbReference type="InterPro" id="IPR020821">
    <property type="entry name" value="ENPP1-3/EXOG-like_nuc-like"/>
</dbReference>
<keyword evidence="5" id="KW-1185">Reference proteome</keyword>
<dbReference type="AlphaFoldDB" id="A0A9W7T458"/>
<dbReference type="Pfam" id="PF01223">
    <property type="entry name" value="Endonuclease_NS"/>
    <property type="match status" value="1"/>
</dbReference>
<dbReference type="InterPro" id="IPR001604">
    <property type="entry name" value="Endo_G_ENPP1-like_dom"/>
</dbReference>
<dbReference type="Gene3D" id="3.40.570.10">
    <property type="entry name" value="Extracellular Endonuclease, subunit A"/>
    <property type="match status" value="1"/>
</dbReference>
<name>A0A9W7T458_TRIRA</name>
<evidence type="ECO:0000259" key="3">
    <source>
        <dbReference type="SMART" id="SM00892"/>
    </source>
</evidence>
<feature type="domain" description="ENPP1-3/EXOG-like endonuclease/phosphodiesterase" evidence="2">
    <location>
        <begin position="64"/>
        <end position="270"/>
    </location>
</feature>
<sequence>MMLIMSGSVLLLLAFPAVISEVVDFSKCSEFFFEGKSPVIPGILENSTPQNDRYKTICQKFNDSYRFTTLFDTTKKIPIFSAYKFTAAAKTPRLRDGWMIEPQLELLKDEMGVPYENQAIDEDYYYNKCNVGRGHLFPSCHSPDKVFAQSTFTLTNTVPQKESFNSGSWNRMEIETKDLMGKYCVDEMDQNKVLAHVLTGAVPGNNKLNERVNIPSFMWMTFCCYNNSSQSWISQAYWAPNEDENKADNITIAVRSLQELQEFLSTKWVKITQLFENNCAKNRNMYNPMKARSKIREIIKLRAQCRRLALTERRNLAHRCLAASGDTSGYVPIQRQSPRLRSLRPPKD</sequence>
<keyword evidence="4" id="KW-0378">Hydrolase</keyword>
<dbReference type="EMBL" id="JAFHDT010000283">
    <property type="protein sequence ID" value="KAI7789986.1"/>
    <property type="molecule type" value="Genomic_DNA"/>
</dbReference>
<dbReference type="PANTHER" id="PTHR21472">
    <property type="entry name" value="ENDONUCLEASE DOMAIN-CONTAINING 1 PROTEIN ENDOD1"/>
    <property type="match status" value="1"/>
</dbReference>
<evidence type="ECO:0000256" key="1">
    <source>
        <dbReference type="SAM" id="SignalP"/>
    </source>
</evidence>
<comment type="caution">
    <text evidence="4">The sequence shown here is derived from an EMBL/GenBank/DDBJ whole genome shotgun (WGS) entry which is preliminary data.</text>
</comment>
<keyword evidence="4" id="KW-0255">Endonuclease</keyword>
<dbReference type="OrthoDB" id="69221at2759"/>
<evidence type="ECO:0000313" key="5">
    <source>
        <dbReference type="Proteomes" id="UP001059041"/>
    </source>
</evidence>
<dbReference type="SUPFAM" id="SSF54060">
    <property type="entry name" value="His-Me finger endonucleases"/>
    <property type="match status" value="1"/>
</dbReference>
<dbReference type="InterPro" id="IPR044925">
    <property type="entry name" value="His-Me_finger_sf"/>
</dbReference>
<feature type="domain" description="DNA/RNA non-specific endonuclease/pyrophosphatase/phosphodiesterase" evidence="3">
    <location>
        <begin position="63"/>
        <end position="284"/>
    </location>
</feature>
<dbReference type="SMART" id="SM00477">
    <property type="entry name" value="NUC"/>
    <property type="match status" value="1"/>
</dbReference>
<accession>A0A9W7T458</accession>
<keyword evidence="1" id="KW-0732">Signal</keyword>
<dbReference type="GO" id="GO:0003676">
    <property type="term" value="F:nucleic acid binding"/>
    <property type="evidence" value="ECO:0007669"/>
    <property type="project" value="InterPro"/>
</dbReference>
<dbReference type="Proteomes" id="UP001059041">
    <property type="component" value="Unassembled WGS sequence"/>
</dbReference>
<dbReference type="GO" id="GO:0004519">
    <property type="term" value="F:endonuclease activity"/>
    <property type="evidence" value="ECO:0007669"/>
    <property type="project" value="UniProtKB-KW"/>
</dbReference>
<feature type="signal peptide" evidence="1">
    <location>
        <begin position="1"/>
        <end position="20"/>
    </location>
</feature>
<dbReference type="InterPro" id="IPR044929">
    <property type="entry name" value="DNA/RNA_non-sp_Endonuclease_sf"/>
</dbReference>
<evidence type="ECO:0000259" key="2">
    <source>
        <dbReference type="SMART" id="SM00477"/>
    </source>
</evidence>
<dbReference type="SMART" id="SM00892">
    <property type="entry name" value="Endonuclease_NS"/>
    <property type="match status" value="1"/>
</dbReference>
<dbReference type="GO" id="GO:0046872">
    <property type="term" value="F:metal ion binding"/>
    <property type="evidence" value="ECO:0007669"/>
    <property type="project" value="InterPro"/>
</dbReference>
<organism evidence="4 5">
    <name type="scientific">Triplophysa rosa</name>
    <name type="common">Cave loach</name>
    <dbReference type="NCBI Taxonomy" id="992332"/>
    <lineage>
        <taxon>Eukaryota</taxon>
        <taxon>Metazoa</taxon>
        <taxon>Chordata</taxon>
        <taxon>Craniata</taxon>
        <taxon>Vertebrata</taxon>
        <taxon>Euteleostomi</taxon>
        <taxon>Actinopterygii</taxon>
        <taxon>Neopterygii</taxon>
        <taxon>Teleostei</taxon>
        <taxon>Ostariophysi</taxon>
        <taxon>Cypriniformes</taxon>
        <taxon>Nemacheilidae</taxon>
        <taxon>Triplophysa</taxon>
    </lineage>
</organism>
<protein>
    <submittedName>
        <fullName evidence="4">Endonuclease domain-containing 1 protein-like</fullName>
    </submittedName>
</protein>
<dbReference type="InterPro" id="IPR039015">
    <property type="entry name" value="ENDOD1"/>
</dbReference>
<keyword evidence="4" id="KW-0540">Nuclease</keyword>
<evidence type="ECO:0000313" key="4">
    <source>
        <dbReference type="EMBL" id="KAI7789986.1"/>
    </source>
</evidence>
<dbReference type="PANTHER" id="PTHR21472:SF15">
    <property type="entry name" value="ENDONUCLEASE DOMAIN-CONTAINING 1 PROTEIN-RELATED"/>
    <property type="match status" value="1"/>
</dbReference>
<gene>
    <name evidence="4" type="ORF">IRJ41_024237</name>
</gene>
<reference evidence="4" key="1">
    <citation type="submission" date="2021-02" db="EMBL/GenBank/DDBJ databases">
        <title>Comparative genomics reveals that relaxation of natural selection precedes convergent phenotypic evolution of cavefish.</title>
        <authorList>
            <person name="Peng Z."/>
        </authorList>
    </citation>
    <scope>NUCLEOTIDE SEQUENCE</scope>
    <source>
        <tissue evidence="4">Muscle</tissue>
    </source>
</reference>
<feature type="chain" id="PRO_5040741465" evidence="1">
    <location>
        <begin position="21"/>
        <end position="348"/>
    </location>
</feature>